<accession>A0A327S100</accession>
<protein>
    <submittedName>
        <fullName evidence="2">Cellulase (Glycosyl hydrolase family 5)</fullName>
    </submittedName>
</protein>
<name>A0A327S100_9SPHI</name>
<organism evidence="2 3">
    <name type="scientific">Pedobacter cryoconitis</name>
    <dbReference type="NCBI Taxonomy" id="188932"/>
    <lineage>
        <taxon>Bacteria</taxon>
        <taxon>Pseudomonadati</taxon>
        <taxon>Bacteroidota</taxon>
        <taxon>Sphingobacteriia</taxon>
        <taxon>Sphingobacteriales</taxon>
        <taxon>Sphingobacteriaceae</taxon>
        <taxon>Pedobacter</taxon>
    </lineage>
</organism>
<dbReference type="EMBL" id="QLLR01000039">
    <property type="protein sequence ID" value="RAJ22395.1"/>
    <property type="molecule type" value="Genomic_DNA"/>
</dbReference>
<dbReference type="AlphaFoldDB" id="A0A327S100"/>
<dbReference type="InterPro" id="IPR017853">
    <property type="entry name" value="GH"/>
</dbReference>
<gene>
    <name evidence="2" type="ORF">LY11_04860</name>
</gene>
<reference evidence="2 3" key="1">
    <citation type="submission" date="2018-06" db="EMBL/GenBank/DDBJ databases">
        <title>Genomic Encyclopedia of Archaeal and Bacterial Type Strains, Phase II (KMG-II): from individual species to whole genera.</title>
        <authorList>
            <person name="Goeker M."/>
        </authorList>
    </citation>
    <scope>NUCLEOTIDE SEQUENCE [LARGE SCALE GENOMIC DNA]</scope>
    <source>
        <strain evidence="2 3">DSM 14825</strain>
    </source>
</reference>
<evidence type="ECO:0000313" key="2">
    <source>
        <dbReference type="EMBL" id="RAJ22395.1"/>
    </source>
</evidence>
<proteinExistence type="predicted"/>
<evidence type="ECO:0000259" key="1">
    <source>
        <dbReference type="Pfam" id="PF16586"/>
    </source>
</evidence>
<dbReference type="Pfam" id="PF16586">
    <property type="entry name" value="DUF5060"/>
    <property type="match status" value="1"/>
</dbReference>
<feature type="domain" description="DUF5060" evidence="1">
    <location>
        <begin position="23"/>
        <end position="92"/>
    </location>
</feature>
<sequence length="549" mass="63578">MLFAEFASAQTLGQITVPSEKIVQYKKAEWSVISTGDYKNPYDQKEVSMNMILTSPSGKPIILPCYFDIQAGKAVWKARFSPLEDGKYLYHFELESNKEPVLSKEMTFVSLTNGTDPGFLRKNNAYTFKFDNGDLFRGIGENIAWESRSFENDKWTYDYLLPSLSKNGANFFRTWMSYWNLPLEWQKVNMTKRYQNTSAYFNPGAIKRMDELVNMTDSLNLYFMLTLEWHGHFMEKGGWKDSPYNVINGGPAKTPADFFSNDAARDRFKNKLRYCVARWGYSTHIAAWEFFNEVDNAAFTEDDGIIIPLNSIAQWHLEMSRYLKDLDPYQHMVTTSISHRDIIGMNSIPYIDFNQKHIYKHTGKIPAIYKDYISNFGKPYVIGEFGYRWEDADPQYSTAFNYDFKRGLWYGLFSPTPILPMSWWWELFDDEQMAPYFAGVREISDKMLKSGKGDFEPVPVLAKNLETYGLRCGEVTFIYLLNNTKEVFAADVAVPSLTSAAYVIQQYDPETRKYHPLKNEVLNAGGLKLKNFSLAPKQETVLILTRKEK</sequence>
<keyword evidence="2" id="KW-0378">Hydrolase</keyword>
<dbReference type="InterPro" id="IPR032260">
    <property type="entry name" value="DUF5060"/>
</dbReference>
<dbReference type="InterPro" id="IPR013783">
    <property type="entry name" value="Ig-like_fold"/>
</dbReference>
<evidence type="ECO:0000313" key="3">
    <source>
        <dbReference type="Proteomes" id="UP000249754"/>
    </source>
</evidence>
<dbReference type="Gene3D" id="3.20.20.80">
    <property type="entry name" value="Glycosidases"/>
    <property type="match status" value="1"/>
</dbReference>
<comment type="caution">
    <text evidence="2">The sequence shown here is derived from an EMBL/GenBank/DDBJ whole genome shotgun (WGS) entry which is preliminary data.</text>
</comment>
<dbReference type="Gene3D" id="2.60.40.10">
    <property type="entry name" value="Immunoglobulins"/>
    <property type="match status" value="1"/>
</dbReference>
<dbReference type="GO" id="GO:0016787">
    <property type="term" value="F:hydrolase activity"/>
    <property type="evidence" value="ECO:0007669"/>
    <property type="project" value="UniProtKB-KW"/>
</dbReference>
<dbReference type="Proteomes" id="UP000249754">
    <property type="component" value="Unassembled WGS sequence"/>
</dbReference>
<dbReference type="SUPFAM" id="SSF51445">
    <property type="entry name" value="(Trans)glycosidases"/>
    <property type="match status" value="1"/>
</dbReference>